<feature type="signal peptide" evidence="1">
    <location>
        <begin position="1"/>
        <end position="26"/>
    </location>
</feature>
<keyword evidence="3" id="KW-1185">Reference proteome</keyword>
<organism evidence="2 3">
    <name type="scientific">Belnapia rosea</name>
    <dbReference type="NCBI Taxonomy" id="938405"/>
    <lineage>
        <taxon>Bacteria</taxon>
        <taxon>Pseudomonadati</taxon>
        <taxon>Pseudomonadota</taxon>
        <taxon>Alphaproteobacteria</taxon>
        <taxon>Acetobacterales</taxon>
        <taxon>Roseomonadaceae</taxon>
        <taxon>Belnapia</taxon>
    </lineage>
</organism>
<dbReference type="RefSeq" id="WP_090664701.1">
    <property type="nucleotide sequence ID" value="NZ_FMZX01000019.1"/>
</dbReference>
<accession>A0A1G7AFX1</accession>
<sequence>MRRLLVAAALGLGLLSAGPTVPGAIAAPLGDASPHLLAPSITPVHGDRWYPDRGYHRPHYAPPPRHHWHRWEPPRHHGWHHPRPYRHGWRY</sequence>
<evidence type="ECO:0000313" key="2">
    <source>
        <dbReference type="EMBL" id="SDE12935.1"/>
    </source>
</evidence>
<keyword evidence="1" id="KW-0732">Signal</keyword>
<evidence type="ECO:0000256" key="1">
    <source>
        <dbReference type="SAM" id="SignalP"/>
    </source>
</evidence>
<name>A0A1G7AFX1_9PROT</name>
<dbReference type="Proteomes" id="UP000198925">
    <property type="component" value="Unassembled WGS sequence"/>
</dbReference>
<evidence type="ECO:0000313" key="3">
    <source>
        <dbReference type="Proteomes" id="UP000198925"/>
    </source>
</evidence>
<gene>
    <name evidence="2" type="ORF">SAMN04487779_101959</name>
</gene>
<dbReference type="EMBL" id="FMZX01000019">
    <property type="protein sequence ID" value="SDE12935.1"/>
    <property type="molecule type" value="Genomic_DNA"/>
</dbReference>
<reference evidence="2 3" key="1">
    <citation type="submission" date="2016-10" db="EMBL/GenBank/DDBJ databases">
        <authorList>
            <person name="de Groot N.N."/>
        </authorList>
    </citation>
    <scope>NUCLEOTIDE SEQUENCE [LARGE SCALE GENOMIC DNA]</scope>
    <source>
        <strain evidence="2 3">CPCC 100156</strain>
    </source>
</reference>
<dbReference type="AlphaFoldDB" id="A0A1G7AFX1"/>
<protein>
    <submittedName>
        <fullName evidence="2">Uncharacterized protein</fullName>
    </submittedName>
</protein>
<proteinExistence type="predicted"/>
<feature type="chain" id="PRO_5011557265" evidence="1">
    <location>
        <begin position="27"/>
        <end position="91"/>
    </location>
</feature>